<evidence type="ECO:0000259" key="1">
    <source>
        <dbReference type="Pfam" id="PF00535"/>
    </source>
</evidence>
<dbReference type="InterPro" id="IPR050834">
    <property type="entry name" value="Glycosyltransf_2"/>
</dbReference>
<dbReference type="CDD" id="cd04194">
    <property type="entry name" value="GT8_A4GalT_like"/>
    <property type="match status" value="1"/>
</dbReference>
<dbReference type="Pfam" id="PF00535">
    <property type="entry name" value="Glycos_transf_2"/>
    <property type="match status" value="1"/>
</dbReference>
<protein>
    <submittedName>
        <fullName evidence="2">Putative glycosyltransferase EpsJ</fullName>
        <ecNumber evidence="2">2.4.-.-</ecNumber>
    </submittedName>
</protein>
<dbReference type="SUPFAM" id="SSF53448">
    <property type="entry name" value="Nucleotide-diphospho-sugar transferases"/>
    <property type="match status" value="2"/>
</dbReference>
<dbReference type="Pfam" id="PF01501">
    <property type="entry name" value="Glyco_transf_8"/>
    <property type="match status" value="1"/>
</dbReference>
<dbReference type="EMBL" id="CABHNJ010000014">
    <property type="protein sequence ID" value="VUW96000.1"/>
    <property type="molecule type" value="Genomic_DNA"/>
</dbReference>
<keyword evidence="2" id="KW-0328">Glycosyltransferase</keyword>
<dbReference type="AlphaFoldDB" id="A0A564SNI5"/>
<reference evidence="2 3" key="1">
    <citation type="submission" date="2019-07" db="EMBL/GenBank/DDBJ databases">
        <authorList>
            <person name="Hibberd C M."/>
            <person name="Gehrig L. J."/>
            <person name="Chang H.-W."/>
            <person name="Venkatesh S."/>
        </authorList>
    </citation>
    <scope>NUCLEOTIDE SEQUENCE [LARGE SCALE GENOMIC DNA]</scope>
    <source>
        <strain evidence="2">Streptococcus_salivarius_SS_Bg39</strain>
    </source>
</reference>
<dbReference type="Proteomes" id="UP000380217">
    <property type="component" value="Unassembled WGS sequence"/>
</dbReference>
<dbReference type="InterPro" id="IPR029044">
    <property type="entry name" value="Nucleotide-diphossugar_trans"/>
</dbReference>
<evidence type="ECO:0000313" key="3">
    <source>
        <dbReference type="Proteomes" id="UP000380217"/>
    </source>
</evidence>
<dbReference type="PANTHER" id="PTHR43685:SF2">
    <property type="entry name" value="GLYCOSYLTRANSFERASE 2-LIKE DOMAIN-CONTAINING PROTEIN"/>
    <property type="match status" value="1"/>
</dbReference>
<accession>A0A564SNI5</accession>
<dbReference type="EC" id="2.4.-.-" evidence="2"/>
<dbReference type="InterPro" id="IPR001173">
    <property type="entry name" value="Glyco_trans_2-like"/>
</dbReference>
<proteinExistence type="predicted"/>
<dbReference type="GO" id="GO:0016757">
    <property type="term" value="F:glycosyltransferase activity"/>
    <property type="evidence" value="ECO:0007669"/>
    <property type="project" value="UniProtKB-KW"/>
</dbReference>
<name>A0A564SNI5_STRVE</name>
<dbReference type="PANTHER" id="PTHR43685">
    <property type="entry name" value="GLYCOSYLTRANSFERASE"/>
    <property type="match status" value="1"/>
</dbReference>
<feature type="domain" description="Glycosyltransferase 2-like" evidence="1">
    <location>
        <begin position="30"/>
        <end position="203"/>
    </location>
</feature>
<sequence>MFTVLISYESLRQENALARKNKKKMTEKISVIIPVYNVENQLQTCLDSVLGQTYQNIEIILINYGSIDNSDDICRSYAARDSRILYFKKNNGGLSDTRHIGIRQAKGTYVTYVDAEDWVESTYLEELYKALQVHKADIAVANYSVYKESEDLFYVYIKDEDYYEQVYSPAQIIDGLFEESNNINIALISATGKLYKRSLFNDLLFPKEHAGEDGFFNLKSYLRSERTVYLNKGLYVYRESPEMPPATWMQDWMMTLVYAMEERLAIVASHGLPLEKYMVTYRQMLEACLKNVEEQGLTDSEAYRSIQEKFQVLSLAPQRYETKKHAIVLAANYAYVDQVLTTIKSIVFHHRNIRFYLINDDFSQEWFRGLNRHLAAFGSEVINCRVDSSHIKQYKTNSNYASYLRYFVTDFVSEERALYLDSDMVVTGSLEDLFTLDLQGRPLAAVRDYAIQVQNRQKMFDASFMVIDMVYWKQFNMRCHFIDMTSEWHYKVPFAEQSILNMVFRNNWLALSFDNNYAVTKSSLAGYHLPNGQDYPKVLHYDSHRKPWLPLACQAYREVWWFYAQMDWSEVAGNASLLPLSEDIIYPKGRPFTCLVYTNISEIPHLTDLISALPKVQFKIASRQHVSDKLAQLTTYPNVTVYSAIAGLNGLDLELVRISDLLLDINPGRKVVEILDAFRFENKPILGFEDLKSTKHNQQTYSRDRWKEMAETIRQMRKKSL</sequence>
<dbReference type="Gene3D" id="3.90.550.10">
    <property type="entry name" value="Spore Coat Polysaccharide Biosynthesis Protein SpsA, Chain A"/>
    <property type="match status" value="2"/>
</dbReference>
<gene>
    <name evidence="2" type="primary">epsJ_1</name>
    <name evidence="2" type="ORF">SSSS39_00830</name>
</gene>
<keyword evidence="2" id="KW-0808">Transferase</keyword>
<dbReference type="InterPro" id="IPR002495">
    <property type="entry name" value="Glyco_trans_8"/>
</dbReference>
<dbReference type="CDD" id="cd00761">
    <property type="entry name" value="Glyco_tranf_GTA_type"/>
    <property type="match status" value="1"/>
</dbReference>
<evidence type="ECO:0000313" key="2">
    <source>
        <dbReference type="EMBL" id="VUW96000.1"/>
    </source>
</evidence>
<organism evidence="2 3">
    <name type="scientific">Streptococcus vestibularis</name>
    <dbReference type="NCBI Taxonomy" id="1343"/>
    <lineage>
        <taxon>Bacteria</taxon>
        <taxon>Bacillati</taxon>
        <taxon>Bacillota</taxon>
        <taxon>Bacilli</taxon>
        <taxon>Lactobacillales</taxon>
        <taxon>Streptococcaceae</taxon>
        <taxon>Streptococcus</taxon>
    </lineage>
</organism>